<reference evidence="2 3" key="1">
    <citation type="submission" date="2024-01" db="EMBL/GenBank/DDBJ databases">
        <title>Novel species of the genus Luteimonas isolated from rivers.</title>
        <authorList>
            <person name="Lu H."/>
        </authorList>
    </citation>
    <scope>NUCLEOTIDE SEQUENCE [LARGE SCALE GENOMIC DNA]</scope>
    <source>
        <strain evidence="2 3">SMYT11W</strain>
    </source>
</reference>
<dbReference type="EMBL" id="JAZHBM010000001">
    <property type="protein sequence ID" value="MEF3081194.1"/>
    <property type="molecule type" value="Genomic_DNA"/>
</dbReference>
<evidence type="ECO:0008006" key="4">
    <source>
        <dbReference type="Google" id="ProtNLM"/>
    </source>
</evidence>
<accession>A0ABU7WB61</accession>
<evidence type="ECO:0000313" key="2">
    <source>
        <dbReference type="EMBL" id="MEF3081194.1"/>
    </source>
</evidence>
<name>A0ABU7WB61_9GAMM</name>
<protein>
    <recommendedName>
        <fullName evidence="4">Thioredoxin domain-containing protein</fullName>
    </recommendedName>
</protein>
<dbReference type="RefSeq" id="WP_332076939.1">
    <property type="nucleotide sequence ID" value="NZ_JAZHBM010000001.1"/>
</dbReference>
<evidence type="ECO:0000256" key="1">
    <source>
        <dbReference type="SAM" id="SignalP"/>
    </source>
</evidence>
<keyword evidence="1" id="KW-0732">Signal</keyword>
<proteinExistence type="predicted"/>
<sequence>MFRSLAVVCFAVLLWMPARAADTDGAMPPFVTSTALTDWLARHPSPLDQAPPHARELFIEALDFGPRGVRSFPYAELAPELTTAELAEVQRLLLAEALPLPGLEIEEAARLRAARAAGALAGPSARVLAAYRDWRRTAEPTEMSGLAIDRLTTEQARAGSDAGEDLRLLHRAALERAEEFRDDARLDTARALHARLHAEGLVTRQDHRSLQRLLLVSGRIDEARTFTAGVPEARLPAVPRFDVSRSPEQGTVRIWRIDGDDGDVPTLRKHPLDLGLRIVVVTSPGCGFSRAAAAAIPSDPILGPIFARHAVWLIAPDAIADVAALRAWNLRNPDAEIGIAVDAAQWPVALDTTPQFLVFRDGQLVAHVSGWRRDGSDRDALNAALAQAGLLHSTSGSAAPANIGDTTSGHR</sequence>
<feature type="chain" id="PRO_5045765981" description="Thioredoxin domain-containing protein" evidence="1">
    <location>
        <begin position="21"/>
        <end position="411"/>
    </location>
</feature>
<keyword evidence="3" id="KW-1185">Reference proteome</keyword>
<dbReference type="Proteomes" id="UP001358324">
    <property type="component" value="Unassembled WGS sequence"/>
</dbReference>
<evidence type="ECO:0000313" key="3">
    <source>
        <dbReference type="Proteomes" id="UP001358324"/>
    </source>
</evidence>
<gene>
    <name evidence="2" type="ORF">V3391_03095</name>
</gene>
<feature type="signal peptide" evidence="1">
    <location>
        <begin position="1"/>
        <end position="20"/>
    </location>
</feature>
<comment type="caution">
    <text evidence="2">The sequence shown here is derived from an EMBL/GenBank/DDBJ whole genome shotgun (WGS) entry which is preliminary data.</text>
</comment>
<organism evidence="2 3">
    <name type="scientific">Luteimonas flava</name>
    <dbReference type="NCBI Taxonomy" id="3115822"/>
    <lineage>
        <taxon>Bacteria</taxon>
        <taxon>Pseudomonadati</taxon>
        <taxon>Pseudomonadota</taxon>
        <taxon>Gammaproteobacteria</taxon>
        <taxon>Lysobacterales</taxon>
        <taxon>Lysobacteraceae</taxon>
        <taxon>Luteimonas</taxon>
    </lineage>
</organism>